<organism evidence="2 3">
    <name type="scientific">Delftia deserti</name>
    <dbReference type="NCBI Taxonomy" id="1651218"/>
    <lineage>
        <taxon>Bacteria</taxon>
        <taxon>Pseudomonadati</taxon>
        <taxon>Pseudomonadota</taxon>
        <taxon>Betaproteobacteria</taxon>
        <taxon>Burkholderiales</taxon>
        <taxon>Comamonadaceae</taxon>
        <taxon>Delftia</taxon>
    </lineage>
</organism>
<gene>
    <name evidence="2" type="ORF">ACFSPV_29040</name>
</gene>
<name>A0ABW5EYQ4_9BURK</name>
<feature type="non-terminal residue" evidence="2">
    <location>
        <position position="1"/>
    </location>
</feature>
<protein>
    <submittedName>
        <fullName evidence="2">Uncharacterized protein</fullName>
    </submittedName>
</protein>
<dbReference type="EMBL" id="JBHUIG010000044">
    <property type="protein sequence ID" value="MFD2322731.1"/>
    <property type="molecule type" value="Genomic_DNA"/>
</dbReference>
<reference evidence="3" key="1">
    <citation type="journal article" date="2019" name="Int. J. Syst. Evol. Microbiol.">
        <title>The Global Catalogue of Microorganisms (GCM) 10K type strain sequencing project: providing services to taxonomists for standard genome sequencing and annotation.</title>
        <authorList>
            <consortium name="The Broad Institute Genomics Platform"/>
            <consortium name="The Broad Institute Genome Sequencing Center for Infectious Disease"/>
            <person name="Wu L."/>
            <person name="Ma J."/>
        </authorList>
    </citation>
    <scope>NUCLEOTIDE SEQUENCE [LARGE SCALE GENOMIC DNA]</scope>
    <source>
        <strain evidence="3">CCUG 62793</strain>
    </source>
</reference>
<dbReference type="Proteomes" id="UP001597287">
    <property type="component" value="Unassembled WGS sequence"/>
</dbReference>
<feature type="region of interest" description="Disordered" evidence="1">
    <location>
        <begin position="106"/>
        <end position="129"/>
    </location>
</feature>
<dbReference type="RefSeq" id="WP_386849671.1">
    <property type="nucleotide sequence ID" value="NZ_JBHUIG010000044.1"/>
</dbReference>
<keyword evidence="3" id="KW-1185">Reference proteome</keyword>
<comment type="caution">
    <text evidence="2">The sequence shown here is derived from an EMBL/GenBank/DDBJ whole genome shotgun (WGS) entry which is preliminary data.</text>
</comment>
<accession>A0ABW5EYQ4</accession>
<proteinExistence type="predicted"/>
<evidence type="ECO:0000313" key="2">
    <source>
        <dbReference type="EMBL" id="MFD2322731.1"/>
    </source>
</evidence>
<sequence>HAQATQQLAELEARKPLPLSYRAGAMASSIDGGATVSLHFNDAAEAEAWFVAITDQHDACLVDKSPNLQEPLVDKTANSQNRTASLIASREVVSDGPLRVTRLHLTEEGRAGLTSKATGPLPGITGGSS</sequence>
<evidence type="ECO:0000256" key="1">
    <source>
        <dbReference type="SAM" id="MobiDB-lite"/>
    </source>
</evidence>
<evidence type="ECO:0000313" key="3">
    <source>
        <dbReference type="Proteomes" id="UP001597287"/>
    </source>
</evidence>